<dbReference type="InterPro" id="IPR010065">
    <property type="entry name" value="AA_ABC_transptr_permease_3TM"/>
</dbReference>
<evidence type="ECO:0000256" key="1">
    <source>
        <dbReference type="ARBA" id="ARBA00004429"/>
    </source>
</evidence>
<evidence type="ECO:0000313" key="11">
    <source>
        <dbReference type="Proteomes" id="UP000245629"/>
    </source>
</evidence>
<dbReference type="InterPro" id="IPR000515">
    <property type="entry name" value="MetI-like"/>
</dbReference>
<keyword evidence="4" id="KW-1003">Cell membrane</keyword>
<feature type="transmembrane region" description="Helical" evidence="8">
    <location>
        <begin position="132"/>
        <end position="154"/>
    </location>
</feature>
<proteinExistence type="inferred from homology"/>
<feature type="transmembrane region" description="Helical" evidence="8">
    <location>
        <begin position="207"/>
        <end position="225"/>
    </location>
</feature>
<feature type="transmembrane region" description="Helical" evidence="8">
    <location>
        <begin position="282"/>
        <end position="302"/>
    </location>
</feature>
<name>A0A2S2CR86_9PROT</name>
<dbReference type="Gene3D" id="1.10.3720.10">
    <property type="entry name" value="MetI-like"/>
    <property type="match status" value="1"/>
</dbReference>
<keyword evidence="5 8" id="KW-0812">Transmembrane</keyword>
<feature type="transmembrane region" description="Helical" evidence="8">
    <location>
        <begin position="337"/>
        <end position="353"/>
    </location>
</feature>
<sequence>MTDNVQTAGATPDMKPPANTVGAVAWLRQSLFNTWYNAILTVLVLVLLGSAIPPFVDWLLVRAHGFDASSPACRAATDGACWGFIGEKLRFILFGTFPYDEQWRPLLTIAVVIALLLASCDRRFWKPWLALVWAAGIAVVAILMWGGVFGLSYVENSRWGGLPLTLILSVIGLAVAFPLAILLALGRRSDLPAMRVLSVTYIELIRGVPLISLLFMASVMFPLFLPNGVSVDKLLRAQIAFIMFASAYMAEAIRGGLQAIPKGQYEAADALGLGYWQKMRKIILPQALAIAIPPLVNTFISFFKDTSLVIIIGLYDLLGTAKAALSDPAWRGFYKEAYLFIGVIYWVFCYSMSKYSQKLERDLNRHRRR</sequence>
<evidence type="ECO:0000256" key="8">
    <source>
        <dbReference type="RuleBase" id="RU363032"/>
    </source>
</evidence>
<dbReference type="KEGG" id="azz:DEW08_12985"/>
<keyword evidence="6 8" id="KW-1133">Transmembrane helix</keyword>
<feature type="transmembrane region" description="Helical" evidence="8">
    <location>
        <begin position="35"/>
        <end position="56"/>
    </location>
</feature>
<dbReference type="AlphaFoldDB" id="A0A2S2CR86"/>
<organism evidence="10 11">
    <name type="scientific">Azospirillum thermophilum</name>
    <dbReference type="NCBI Taxonomy" id="2202148"/>
    <lineage>
        <taxon>Bacteria</taxon>
        <taxon>Pseudomonadati</taxon>
        <taxon>Pseudomonadota</taxon>
        <taxon>Alphaproteobacteria</taxon>
        <taxon>Rhodospirillales</taxon>
        <taxon>Azospirillaceae</taxon>
        <taxon>Azospirillum</taxon>
    </lineage>
</organism>
<comment type="similarity">
    <text evidence="2">Belongs to the binding-protein-dependent transport system permease family. HisMQ subfamily.</text>
</comment>
<reference evidence="11" key="1">
    <citation type="submission" date="2018-05" db="EMBL/GenBank/DDBJ databases">
        <title>Azospirillum thermophila sp. nov., a novel isolated from hot spring.</title>
        <authorList>
            <person name="Zhao Z."/>
        </authorList>
    </citation>
    <scope>NUCLEOTIDE SEQUENCE [LARGE SCALE GENOMIC DNA]</scope>
    <source>
        <strain evidence="11">CFH 70021</strain>
    </source>
</reference>
<evidence type="ECO:0000256" key="6">
    <source>
        <dbReference type="ARBA" id="ARBA00022989"/>
    </source>
</evidence>
<keyword evidence="7 8" id="KW-0472">Membrane</keyword>
<dbReference type="NCBIfam" id="TIGR01726">
    <property type="entry name" value="HEQRo_perm_3TM"/>
    <property type="match status" value="1"/>
</dbReference>
<dbReference type="SUPFAM" id="SSF161098">
    <property type="entry name" value="MetI-like"/>
    <property type="match status" value="1"/>
</dbReference>
<dbReference type="EMBL" id="CP029353">
    <property type="protein sequence ID" value="AWK87021.1"/>
    <property type="molecule type" value="Genomic_DNA"/>
</dbReference>
<gene>
    <name evidence="10" type="ORF">DEW08_12985</name>
</gene>
<dbReference type="InterPro" id="IPR043429">
    <property type="entry name" value="ArtM/GltK/GlnP/TcyL/YhdX-like"/>
</dbReference>
<protein>
    <submittedName>
        <fullName evidence="10">Amino acid ABC transporter permease</fullName>
    </submittedName>
</protein>
<feature type="transmembrane region" description="Helical" evidence="8">
    <location>
        <begin position="237"/>
        <end position="257"/>
    </location>
</feature>
<keyword evidence="11" id="KW-1185">Reference proteome</keyword>
<dbReference type="CDD" id="cd06261">
    <property type="entry name" value="TM_PBP2"/>
    <property type="match status" value="1"/>
</dbReference>
<accession>A0A2S2CR86</accession>
<feature type="domain" description="ABC transmembrane type-1" evidence="9">
    <location>
        <begin position="162"/>
        <end position="356"/>
    </location>
</feature>
<evidence type="ECO:0000256" key="4">
    <source>
        <dbReference type="ARBA" id="ARBA00022475"/>
    </source>
</evidence>
<dbReference type="InterPro" id="IPR035906">
    <property type="entry name" value="MetI-like_sf"/>
</dbReference>
<dbReference type="GO" id="GO:0022857">
    <property type="term" value="F:transmembrane transporter activity"/>
    <property type="evidence" value="ECO:0007669"/>
    <property type="project" value="InterPro"/>
</dbReference>
<evidence type="ECO:0000313" key="10">
    <source>
        <dbReference type="EMBL" id="AWK87021.1"/>
    </source>
</evidence>
<dbReference type="Pfam" id="PF00528">
    <property type="entry name" value="BPD_transp_1"/>
    <property type="match status" value="1"/>
</dbReference>
<dbReference type="PANTHER" id="PTHR30614">
    <property type="entry name" value="MEMBRANE COMPONENT OF AMINO ACID ABC TRANSPORTER"/>
    <property type="match status" value="1"/>
</dbReference>
<dbReference type="GO" id="GO:0043190">
    <property type="term" value="C:ATP-binding cassette (ABC) transporter complex"/>
    <property type="evidence" value="ECO:0007669"/>
    <property type="project" value="InterPro"/>
</dbReference>
<dbReference type="GO" id="GO:0006865">
    <property type="term" value="P:amino acid transport"/>
    <property type="evidence" value="ECO:0007669"/>
    <property type="project" value="TreeGrafter"/>
</dbReference>
<evidence type="ECO:0000259" key="9">
    <source>
        <dbReference type="PROSITE" id="PS50928"/>
    </source>
</evidence>
<dbReference type="PROSITE" id="PS50928">
    <property type="entry name" value="ABC_TM1"/>
    <property type="match status" value="1"/>
</dbReference>
<evidence type="ECO:0000256" key="3">
    <source>
        <dbReference type="ARBA" id="ARBA00022448"/>
    </source>
</evidence>
<dbReference type="OrthoDB" id="9771188at2"/>
<dbReference type="Proteomes" id="UP000245629">
    <property type="component" value="Chromosome 2"/>
</dbReference>
<dbReference type="RefSeq" id="WP_109327726.1">
    <property type="nucleotide sequence ID" value="NZ_CP029353.1"/>
</dbReference>
<evidence type="ECO:0000256" key="7">
    <source>
        <dbReference type="ARBA" id="ARBA00023136"/>
    </source>
</evidence>
<evidence type="ECO:0000256" key="2">
    <source>
        <dbReference type="ARBA" id="ARBA00010072"/>
    </source>
</evidence>
<feature type="transmembrane region" description="Helical" evidence="8">
    <location>
        <begin position="166"/>
        <end position="186"/>
    </location>
</feature>
<feature type="transmembrane region" description="Helical" evidence="8">
    <location>
        <begin position="103"/>
        <end position="120"/>
    </location>
</feature>
<dbReference type="PANTHER" id="PTHR30614:SF41">
    <property type="entry name" value="INNER MEMBRANE AMINO-ACID ABC TRANSPORTER PERMEASE PROTEIN YHDY"/>
    <property type="match status" value="1"/>
</dbReference>
<evidence type="ECO:0000256" key="5">
    <source>
        <dbReference type="ARBA" id="ARBA00022692"/>
    </source>
</evidence>
<comment type="subcellular location">
    <subcellularLocation>
        <location evidence="1">Cell inner membrane</location>
        <topology evidence="1">Multi-pass membrane protein</topology>
    </subcellularLocation>
    <subcellularLocation>
        <location evidence="8">Cell membrane</location>
        <topology evidence="8">Multi-pass membrane protein</topology>
    </subcellularLocation>
</comment>
<keyword evidence="3 8" id="KW-0813">Transport</keyword>